<reference evidence="1 2" key="3">
    <citation type="journal article" date="2008" name="BMC Genomics">
        <title>The genome of the versatile nitrogen fixer Azorhizobium caulinodans ORS571.</title>
        <authorList>
            <person name="Lee KB."/>
            <person name="Backer P.D."/>
            <person name="Aono T."/>
            <person name="Liu CT."/>
            <person name="Suzuki S."/>
            <person name="Suzuki T."/>
            <person name="Kaneko T."/>
            <person name="Yamada M."/>
            <person name="Tabata S."/>
            <person name="Kupfer D.M."/>
            <person name="Najar F.Z."/>
            <person name="Wiley G.B."/>
            <person name="Roe B."/>
            <person name="Binnewies T.T."/>
            <person name="Ussery D.W."/>
            <person name="D'Haeze W."/>
            <person name="Herder J.D."/>
            <person name="Gevers D."/>
            <person name="Vereecke D."/>
            <person name="Holsters M."/>
            <person name="Oyaizu H."/>
        </authorList>
    </citation>
    <scope>NUCLEOTIDE SEQUENCE [LARGE SCALE GENOMIC DNA]</scope>
    <source>
        <strain evidence="2">ATCC 43989 / DSM 5975 / JCM 20966 / LMG 6465 / NBRC 14845 / NCIMB 13405 / ORS 571</strain>
    </source>
</reference>
<dbReference type="STRING" id="438753.AZC_4145"/>
<dbReference type="EMBL" id="AP009384">
    <property type="protein sequence ID" value="BAF90143.1"/>
    <property type="molecule type" value="Genomic_DNA"/>
</dbReference>
<dbReference type="PROSITE" id="PS51257">
    <property type="entry name" value="PROKAR_LIPOPROTEIN"/>
    <property type="match status" value="1"/>
</dbReference>
<reference evidence="1 2" key="5">
    <citation type="journal article" date="2010" name="Appl. Environ. Microbiol.">
        <title>phrR-like gene praR of Azorhizobium caulinodans ORS571 is essential for symbiosis with Sesbania rostrata and is involved in expression of reb genes.</title>
        <authorList>
            <person name="Akiba N."/>
            <person name="Aono T."/>
            <person name="Toyazaki H."/>
            <person name="Sato S."/>
            <person name="Oyaizu H."/>
        </authorList>
    </citation>
    <scope>NUCLEOTIDE SEQUENCE [LARGE SCALE GENOMIC DNA]</scope>
    <source>
        <strain evidence="2">ATCC 43989 / DSM 5975 / JCM 20966 / LMG 6465 / NBRC 14845 / NCIMB 13405 / ORS 571</strain>
    </source>
</reference>
<dbReference type="HOGENOM" id="CLU_3211851_0_0_5"/>
<reference evidence="1 2" key="1">
    <citation type="journal article" date="2007" name="Appl. Environ. Microbiol.">
        <title>Rhizobial factors required for stem nodule maturation and maintenance in Sesbania rostrata-Azorhizobium caulinodans ORS571 symbiosis.</title>
        <authorList>
            <person name="Suzuki S."/>
            <person name="Aono T."/>
            <person name="Lee KB."/>
            <person name="Suzuki T."/>
            <person name="Liu CT."/>
            <person name="Miwa H."/>
            <person name="Wakao S."/>
            <person name="Iki T."/>
            <person name="Oyaizu H."/>
        </authorList>
    </citation>
    <scope>NUCLEOTIDE SEQUENCE [LARGE SCALE GENOMIC DNA]</scope>
    <source>
        <strain evidence="2">ATCC 43989 / DSM 5975 / JCM 20966 / LMG 6465 / NBRC 14845 / NCIMB 13405 / ORS 571</strain>
    </source>
</reference>
<reference evidence="1 2" key="6">
    <citation type="journal article" date="2011" name="Appl. Environ. Microbiol.">
        <title>Involvement of the azorhizobial chromosome partition gene (parA) in the onset of bacteroid differentiation during Sesbania rostrata stem nodule development.</title>
        <authorList>
            <person name="Liu CT."/>
            <person name="Lee KB."/>
            <person name="Wang YS."/>
            <person name="Peng MH."/>
            <person name="Lee KT."/>
            <person name="Suzuki S."/>
            <person name="Suzuki T."/>
            <person name="Oyaizu H."/>
        </authorList>
    </citation>
    <scope>NUCLEOTIDE SEQUENCE [LARGE SCALE GENOMIC DNA]</scope>
    <source>
        <strain evidence="2">ATCC 43989 / DSM 5975 / JCM 20966 / LMG 6465 / NBRC 14845 / NCIMB 13405 / ORS 571</strain>
    </source>
</reference>
<dbReference type="RefSeq" id="WP_012172665.1">
    <property type="nucleotide sequence ID" value="NC_009937.1"/>
</dbReference>
<name>A8HS62_AZOC5</name>
<dbReference type="AlphaFoldDB" id="A8HS62"/>
<organism evidence="1 2">
    <name type="scientific">Azorhizobium caulinodans (strain ATCC 43989 / DSM 5975 / JCM 20966 / LMG 6465 / NBRC 14845 / NCIMB 13405 / ORS 571)</name>
    <dbReference type="NCBI Taxonomy" id="438753"/>
    <lineage>
        <taxon>Bacteria</taxon>
        <taxon>Pseudomonadati</taxon>
        <taxon>Pseudomonadota</taxon>
        <taxon>Alphaproteobacteria</taxon>
        <taxon>Hyphomicrobiales</taxon>
        <taxon>Xanthobacteraceae</taxon>
        <taxon>Azorhizobium</taxon>
    </lineage>
</organism>
<accession>A8HS62</accession>
<dbReference type="KEGG" id="azc:AZC_4145"/>
<evidence type="ECO:0000313" key="1">
    <source>
        <dbReference type="EMBL" id="BAF90143.1"/>
    </source>
</evidence>
<proteinExistence type="predicted"/>
<dbReference type="Proteomes" id="UP000000270">
    <property type="component" value="Chromosome"/>
</dbReference>
<keyword evidence="2" id="KW-1185">Reference proteome</keyword>
<evidence type="ECO:0000313" key="2">
    <source>
        <dbReference type="Proteomes" id="UP000000270"/>
    </source>
</evidence>
<reference evidence="1 2" key="4">
    <citation type="journal article" date="2009" name="Appl. Environ. Microbiol.">
        <title>Comparative genome-wide transcriptional profiling of Azorhizobium caulinodans ORS571 grown under free-living and symbiotic conditions.</title>
        <authorList>
            <person name="Tsukada S."/>
            <person name="Aono T."/>
            <person name="Akiba N."/>
            <person name="Lee KB."/>
            <person name="Liu CT."/>
            <person name="Toyazaki H."/>
            <person name="Oyaizu H."/>
        </authorList>
    </citation>
    <scope>NUCLEOTIDE SEQUENCE [LARGE SCALE GENOMIC DNA]</scope>
    <source>
        <strain evidence="2">ATCC 43989 / DSM 5975 / JCM 20966 / LMG 6465 / NBRC 14845 / NCIMB 13405 / ORS 571</strain>
    </source>
</reference>
<sequence>MRVMMRLAVIAALGLSVSGCDKCGDYFWQKTGPAKTCSAGPKAM</sequence>
<reference evidence="2" key="2">
    <citation type="submission" date="2007-04" db="EMBL/GenBank/DDBJ databases">
        <title>Complete genome sequence of the nitrogen-fixing bacterium Azorhizobium caulinodans ORS571.</title>
        <authorList>
            <person name="Lee K.B."/>
            <person name="Backer P.D."/>
            <person name="Aono T."/>
            <person name="Liu C.T."/>
            <person name="Suzuki S."/>
            <person name="Suzuki T."/>
            <person name="Kaneko T."/>
            <person name="Yamada M."/>
            <person name="Tabata S."/>
            <person name="Kupfer D.M."/>
            <person name="Najar F.Z."/>
            <person name="Wiley G.B."/>
            <person name="Roe B."/>
            <person name="Binnewies T."/>
            <person name="Ussery D."/>
            <person name="Vereecke D."/>
            <person name="Gevers D."/>
            <person name="Holsters M."/>
            <person name="Oyaizu H."/>
        </authorList>
    </citation>
    <scope>NUCLEOTIDE SEQUENCE [LARGE SCALE GENOMIC DNA]</scope>
    <source>
        <strain evidence="2">ATCC 43989 / DSM 5975 / JCM 20966 / LMG 6465 / NBRC 14845 / NCIMB 13405 / ORS 571</strain>
    </source>
</reference>
<protein>
    <submittedName>
        <fullName evidence="1">Uncharacterized protein</fullName>
    </submittedName>
</protein>
<gene>
    <name evidence="1" type="ordered locus">AZC_4145</name>
</gene>